<accession>X6M6T2</accession>
<dbReference type="SUPFAM" id="SSF49562">
    <property type="entry name" value="C2 domain (Calcium/lipid-binding domain, CaLB)"/>
    <property type="match status" value="1"/>
</dbReference>
<dbReference type="Gene3D" id="2.60.40.150">
    <property type="entry name" value="C2 domain"/>
    <property type="match status" value="1"/>
</dbReference>
<dbReference type="Proteomes" id="UP000023152">
    <property type="component" value="Unassembled WGS sequence"/>
</dbReference>
<name>X6M6T2_RETFI</name>
<dbReference type="AlphaFoldDB" id="X6M6T2"/>
<evidence type="ECO:0000313" key="3">
    <source>
        <dbReference type="Proteomes" id="UP000023152"/>
    </source>
</evidence>
<comment type="caution">
    <text evidence="2">The sequence shown here is derived from an EMBL/GenBank/DDBJ whole genome shotgun (WGS) entry which is preliminary data.</text>
</comment>
<dbReference type="InterPro" id="IPR000008">
    <property type="entry name" value="C2_dom"/>
</dbReference>
<organism evidence="2 3">
    <name type="scientific">Reticulomyxa filosa</name>
    <dbReference type="NCBI Taxonomy" id="46433"/>
    <lineage>
        <taxon>Eukaryota</taxon>
        <taxon>Sar</taxon>
        <taxon>Rhizaria</taxon>
        <taxon>Retaria</taxon>
        <taxon>Foraminifera</taxon>
        <taxon>Monothalamids</taxon>
        <taxon>Reticulomyxidae</taxon>
        <taxon>Reticulomyxa</taxon>
    </lineage>
</organism>
<evidence type="ECO:0000313" key="2">
    <source>
        <dbReference type="EMBL" id="ETO09331.1"/>
    </source>
</evidence>
<dbReference type="PROSITE" id="PS50004">
    <property type="entry name" value="C2"/>
    <property type="match status" value="1"/>
</dbReference>
<dbReference type="OrthoDB" id="270970at2759"/>
<proteinExistence type="predicted"/>
<dbReference type="Pfam" id="PF00168">
    <property type="entry name" value="C2"/>
    <property type="match status" value="1"/>
</dbReference>
<sequence>LRFLTSDTLEINIKLNMGASCCTEDQRPVLRIHLKRGEDIPAEDANGESDAYVIFNYGDLEHNRFEIKKSKAITTKGGNCTWNETIEFLFGMLFVQLNHSSCTQAFFFLRKIVVFFIFRNLKKKGGLESIQDVEIKLMDHDVLKNDDYSGKSYIFHGRDSRNPKNTATVHKKKVNKNEEAKYFLPLEWNVEQSYTIAIKNEEGLEAGRLHLTIVLVNHQAPIVTEEEKGLLHHEE</sequence>
<protein>
    <recommendedName>
        <fullName evidence="1">C2 domain-containing protein</fullName>
    </recommendedName>
</protein>
<feature type="non-terminal residue" evidence="2">
    <location>
        <position position="1"/>
    </location>
</feature>
<feature type="domain" description="C2" evidence="1">
    <location>
        <begin position="5"/>
        <end position="170"/>
    </location>
</feature>
<reference evidence="2 3" key="1">
    <citation type="journal article" date="2013" name="Curr. Biol.">
        <title>The Genome of the Foraminiferan Reticulomyxa filosa.</title>
        <authorList>
            <person name="Glockner G."/>
            <person name="Hulsmann N."/>
            <person name="Schleicher M."/>
            <person name="Noegel A.A."/>
            <person name="Eichinger L."/>
            <person name="Gallinger C."/>
            <person name="Pawlowski J."/>
            <person name="Sierra R."/>
            <person name="Euteneuer U."/>
            <person name="Pillet L."/>
            <person name="Moustafa A."/>
            <person name="Platzer M."/>
            <person name="Groth M."/>
            <person name="Szafranski K."/>
            <person name="Schliwa M."/>
        </authorList>
    </citation>
    <scope>NUCLEOTIDE SEQUENCE [LARGE SCALE GENOMIC DNA]</scope>
</reference>
<dbReference type="EMBL" id="ASPP01024137">
    <property type="protein sequence ID" value="ETO09331.1"/>
    <property type="molecule type" value="Genomic_DNA"/>
</dbReference>
<gene>
    <name evidence="2" type="ORF">RFI_28055</name>
</gene>
<dbReference type="InterPro" id="IPR035892">
    <property type="entry name" value="C2_domain_sf"/>
</dbReference>
<evidence type="ECO:0000259" key="1">
    <source>
        <dbReference type="PROSITE" id="PS50004"/>
    </source>
</evidence>
<keyword evidence="3" id="KW-1185">Reference proteome</keyword>